<keyword evidence="2" id="KW-1185">Reference proteome</keyword>
<proteinExistence type="predicted"/>
<comment type="caution">
    <text evidence="1">The sequence shown here is derived from an EMBL/GenBank/DDBJ whole genome shotgun (WGS) entry which is preliminary data.</text>
</comment>
<dbReference type="EMBL" id="BSXS01012569">
    <property type="protein sequence ID" value="GMF02614.1"/>
    <property type="molecule type" value="Genomic_DNA"/>
</dbReference>
<organism evidence="1 2">
    <name type="scientific">Ambrosiozyma monospora</name>
    <name type="common">Yeast</name>
    <name type="synonym">Endomycopsis monosporus</name>
    <dbReference type="NCBI Taxonomy" id="43982"/>
    <lineage>
        <taxon>Eukaryota</taxon>
        <taxon>Fungi</taxon>
        <taxon>Dikarya</taxon>
        <taxon>Ascomycota</taxon>
        <taxon>Saccharomycotina</taxon>
        <taxon>Pichiomycetes</taxon>
        <taxon>Pichiales</taxon>
        <taxon>Pichiaceae</taxon>
        <taxon>Ambrosiozyma</taxon>
    </lineage>
</organism>
<name>A0ACB5U8D7_AMBMO</name>
<sequence>MTAVCEMGTGGDRSWAPDHLLLLKLSAPNVSAMKETMKMVTGIGKQNNGFNIEVVKDEDQKSDIWRVRKTLLWNSLNWAKKIKPNALVLPTDVCVPVSQLPGIMATTMKELYDAGLLATASGHAGDGNLHVLVIFDPDQVDIAHKIINDMSRKAIELDGTVSGEHGIGVSDKRDLLPFELGDDTIDLMRSIKFALDKKGIMNPDHIFKIDPTENRQPFA</sequence>
<protein>
    <submittedName>
        <fullName evidence="1">Unnamed protein product</fullName>
    </submittedName>
</protein>
<gene>
    <name evidence="1" type="ORF">Amon02_001151400</name>
</gene>
<reference evidence="1" key="1">
    <citation type="submission" date="2023-04" db="EMBL/GenBank/DDBJ databases">
        <title>Ambrosiozyma monospora NBRC 10751.</title>
        <authorList>
            <person name="Ichikawa N."/>
            <person name="Sato H."/>
            <person name="Tonouchi N."/>
        </authorList>
    </citation>
    <scope>NUCLEOTIDE SEQUENCE</scope>
    <source>
        <strain evidence="1">NBRC 10751</strain>
    </source>
</reference>
<accession>A0ACB5U8D7</accession>
<evidence type="ECO:0000313" key="1">
    <source>
        <dbReference type="EMBL" id="GMF02614.1"/>
    </source>
</evidence>
<evidence type="ECO:0000313" key="2">
    <source>
        <dbReference type="Proteomes" id="UP001165064"/>
    </source>
</evidence>
<dbReference type="Proteomes" id="UP001165064">
    <property type="component" value="Unassembled WGS sequence"/>
</dbReference>